<dbReference type="InterPro" id="IPR000727">
    <property type="entry name" value="T_SNARE_dom"/>
</dbReference>
<evidence type="ECO:0000313" key="18">
    <source>
        <dbReference type="EMBL" id="PAV63896.1"/>
    </source>
</evidence>
<dbReference type="Pfam" id="PF12352">
    <property type="entry name" value="V-SNARE_C"/>
    <property type="match status" value="1"/>
</dbReference>
<organism evidence="18 19">
    <name type="scientific">Diploscapter pachys</name>
    <dbReference type="NCBI Taxonomy" id="2018661"/>
    <lineage>
        <taxon>Eukaryota</taxon>
        <taxon>Metazoa</taxon>
        <taxon>Ecdysozoa</taxon>
        <taxon>Nematoda</taxon>
        <taxon>Chromadorea</taxon>
        <taxon>Rhabditida</taxon>
        <taxon>Rhabditina</taxon>
        <taxon>Rhabditomorpha</taxon>
        <taxon>Rhabditoidea</taxon>
        <taxon>Rhabditidae</taxon>
        <taxon>Diploscapter</taxon>
    </lineage>
</organism>
<dbReference type="GO" id="GO:0031902">
    <property type="term" value="C:late endosome membrane"/>
    <property type="evidence" value="ECO:0007669"/>
    <property type="project" value="TreeGrafter"/>
</dbReference>
<feature type="coiled-coil region" evidence="15">
    <location>
        <begin position="77"/>
        <end position="111"/>
    </location>
</feature>
<dbReference type="GO" id="GO:0005829">
    <property type="term" value="C:cytosol"/>
    <property type="evidence" value="ECO:0007669"/>
    <property type="project" value="GOC"/>
</dbReference>
<gene>
    <name evidence="18" type="ORF">WR25_03271</name>
</gene>
<dbReference type="GO" id="GO:0005484">
    <property type="term" value="F:SNAP receptor activity"/>
    <property type="evidence" value="ECO:0007669"/>
    <property type="project" value="TreeGrafter"/>
</dbReference>
<evidence type="ECO:0000256" key="4">
    <source>
        <dbReference type="ARBA" id="ARBA00022692"/>
    </source>
</evidence>
<dbReference type="PANTHER" id="PTHR21230:SF26">
    <property type="entry name" value="VESICLE TRANSPORT THROUGH INTERACTION WITH T-SNARES HOMOLOG 1A"/>
    <property type="match status" value="1"/>
</dbReference>
<evidence type="ECO:0000256" key="3">
    <source>
        <dbReference type="ARBA" id="ARBA00022448"/>
    </source>
</evidence>
<feature type="domain" description="T-SNARE coiled-coil homology" evidence="17">
    <location>
        <begin position="129"/>
        <end position="196"/>
    </location>
</feature>
<dbReference type="FunFam" id="1.20.58.400:FF:000001">
    <property type="entry name" value="Vesicle transport through interaction with t-SNAREs homolog 1A"/>
    <property type="match status" value="1"/>
</dbReference>
<keyword evidence="7" id="KW-0333">Golgi apparatus</keyword>
<dbReference type="GO" id="GO:0012507">
    <property type="term" value="C:ER to Golgi transport vesicle membrane"/>
    <property type="evidence" value="ECO:0007669"/>
    <property type="project" value="TreeGrafter"/>
</dbReference>
<dbReference type="GO" id="GO:0000149">
    <property type="term" value="F:SNARE binding"/>
    <property type="evidence" value="ECO:0007669"/>
    <property type="project" value="TreeGrafter"/>
</dbReference>
<dbReference type="GO" id="GO:0042147">
    <property type="term" value="P:retrograde transport, endosome to Golgi"/>
    <property type="evidence" value="ECO:0007669"/>
    <property type="project" value="TreeGrafter"/>
</dbReference>
<evidence type="ECO:0000256" key="10">
    <source>
        <dbReference type="ARBA" id="ARBA00046280"/>
    </source>
</evidence>
<evidence type="ECO:0000313" key="19">
    <source>
        <dbReference type="Proteomes" id="UP000218231"/>
    </source>
</evidence>
<evidence type="ECO:0000256" key="13">
    <source>
        <dbReference type="ARBA" id="ARBA00081711"/>
    </source>
</evidence>
<dbReference type="GO" id="GO:0006891">
    <property type="term" value="P:intra-Golgi vesicle-mediated transport"/>
    <property type="evidence" value="ECO:0007669"/>
    <property type="project" value="TreeGrafter"/>
</dbReference>
<sequence length="261" mass="29917">MSLIGGISDSSQTLTGFEQQYSVQTAEITSKIGRLSSLAPSESAGAVQAIQKLLTDVTDLLEQMELVVRDLPAGSERQKYELRVRSYRSDKRQLDSELEKAVRRLREVADREELLAFDEAVHMNQQEDQLIANTERLERSSRRLQDAYRMAVETEEIGNEVLGNLAAQRETIGRSRDRLRGADVELNRSSKTLNVMIRRVVQNRLLLLIIAILLMFSLLYVVYKVLLFSYLRIEDHISDRLNECQMQPEDVISQNLKLLTY</sequence>
<evidence type="ECO:0000256" key="8">
    <source>
        <dbReference type="ARBA" id="ARBA00023054"/>
    </source>
</evidence>
<dbReference type="GO" id="GO:0005789">
    <property type="term" value="C:endoplasmic reticulum membrane"/>
    <property type="evidence" value="ECO:0007669"/>
    <property type="project" value="TreeGrafter"/>
</dbReference>
<dbReference type="GO" id="GO:0016236">
    <property type="term" value="P:macroautophagy"/>
    <property type="evidence" value="ECO:0007669"/>
    <property type="project" value="TreeGrafter"/>
</dbReference>
<keyword evidence="8 15" id="KW-0175">Coiled coil</keyword>
<dbReference type="SUPFAM" id="SSF58038">
    <property type="entry name" value="SNARE fusion complex"/>
    <property type="match status" value="1"/>
</dbReference>
<name>A0A2A2JQ11_9BILA</name>
<dbReference type="FunFam" id="1.20.5.110:FF:000078">
    <property type="entry name" value="Vesicle transport through interaction with t-SNAREs 1A"/>
    <property type="match status" value="1"/>
</dbReference>
<dbReference type="EMBL" id="LIAE01010291">
    <property type="protein sequence ID" value="PAV63896.1"/>
    <property type="molecule type" value="Genomic_DNA"/>
</dbReference>
<keyword evidence="9 16" id="KW-0472">Membrane</keyword>
<keyword evidence="19" id="KW-1185">Reference proteome</keyword>
<evidence type="ECO:0000256" key="9">
    <source>
        <dbReference type="ARBA" id="ARBA00023136"/>
    </source>
</evidence>
<evidence type="ECO:0000256" key="12">
    <source>
        <dbReference type="ARBA" id="ARBA00071612"/>
    </source>
</evidence>
<evidence type="ECO:0000256" key="5">
    <source>
        <dbReference type="ARBA" id="ARBA00022927"/>
    </source>
</evidence>
<dbReference type="PANTHER" id="PTHR21230">
    <property type="entry name" value="VESICLE TRANSPORT V-SNARE PROTEIN VTI1-RELATED"/>
    <property type="match status" value="1"/>
</dbReference>
<dbReference type="GO" id="GO:0048280">
    <property type="term" value="P:vesicle fusion with Golgi apparatus"/>
    <property type="evidence" value="ECO:0007669"/>
    <property type="project" value="TreeGrafter"/>
</dbReference>
<comment type="caution">
    <text evidence="18">The sequence shown here is derived from an EMBL/GenBank/DDBJ whole genome shotgun (WGS) entry which is preliminary data.</text>
</comment>
<comment type="subcellular location">
    <subcellularLocation>
        <location evidence="10">Endomembrane system</location>
        <topology evidence="10">Single-pass type IV membrane protein</topology>
    </subcellularLocation>
    <subcellularLocation>
        <location evidence="1">Golgi apparatus membrane</location>
        <topology evidence="1">Single-pass membrane protein</topology>
    </subcellularLocation>
</comment>
<dbReference type="GO" id="GO:0000139">
    <property type="term" value="C:Golgi membrane"/>
    <property type="evidence" value="ECO:0007669"/>
    <property type="project" value="UniProtKB-SubCell"/>
</dbReference>
<reference evidence="18 19" key="1">
    <citation type="journal article" date="2017" name="Curr. Biol.">
        <title>Genome architecture and evolution of a unichromosomal asexual nematode.</title>
        <authorList>
            <person name="Fradin H."/>
            <person name="Zegar C."/>
            <person name="Gutwein M."/>
            <person name="Lucas J."/>
            <person name="Kovtun M."/>
            <person name="Corcoran D."/>
            <person name="Baugh L.R."/>
            <person name="Kiontke K."/>
            <person name="Gunsalus K."/>
            <person name="Fitch D.H."/>
            <person name="Piano F."/>
        </authorList>
    </citation>
    <scope>NUCLEOTIDE SEQUENCE [LARGE SCALE GENOMIC DNA]</scope>
    <source>
        <strain evidence="18">PF1309</strain>
    </source>
</reference>
<dbReference type="AlphaFoldDB" id="A0A2A2JQ11"/>
<protein>
    <recommendedName>
        <fullName evidence="12">Vesicle transport through interaction with t-SNAREs homolog 1A</fullName>
    </recommendedName>
    <alternativeName>
        <fullName evidence="14">Vesicle transport v-SNARE protein Vti1-like 2</fullName>
    </alternativeName>
    <alternativeName>
        <fullName evidence="13">Vti1-rp2</fullName>
    </alternativeName>
</protein>
<dbReference type="CDD" id="cd15891">
    <property type="entry name" value="SNARE_Vti1a"/>
    <property type="match status" value="1"/>
</dbReference>
<dbReference type="SUPFAM" id="SSF47661">
    <property type="entry name" value="t-snare proteins"/>
    <property type="match status" value="1"/>
</dbReference>
<comment type="subunit">
    <text evidence="11">Interacts with distinct SNARE complexes that contain either STX5 or STX6. Interacts with NAPA and, to a lesser extent, with NAPG. Identified in a complex containing STX6, STX12, VAMP4 and VTI1A.</text>
</comment>
<keyword evidence="3" id="KW-0813">Transport</keyword>
<dbReference type="Pfam" id="PF05008">
    <property type="entry name" value="V-SNARE"/>
    <property type="match status" value="1"/>
</dbReference>
<dbReference type="GO" id="GO:0031201">
    <property type="term" value="C:SNARE complex"/>
    <property type="evidence" value="ECO:0007669"/>
    <property type="project" value="TreeGrafter"/>
</dbReference>
<keyword evidence="5" id="KW-0653">Protein transport</keyword>
<dbReference type="STRING" id="2018661.A0A2A2JQ11"/>
<dbReference type="GO" id="GO:0006896">
    <property type="term" value="P:Golgi to vacuole transport"/>
    <property type="evidence" value="ECO:0007669"/>
    <property type="project" value="TreeGrafter"/>
</dbReference>
<evidence type="ECO:0000256" key="15">
    <source>
        <dbReference type="SAM" id="Coils"/>
    </source>
</evidence>
<comment type="similarity">
    <text evidence="2">Belongs to the VTI1 family.</text>
</comment>
<evidence type="ECO:0000259" key="17">
    <source>
        <dbReference type="SMART" id="SM00397"/>
    </source>
</evidence>
<keyword evidence="4 16" id="KW-0812">Transmembrane</keyword>
<feature type="transmembrane region" description="Helical" evidence="16">
    <location>
        <begin position="205"/>
        <end position="223"/>
    </location>
</feature>
<dbReference type="OrthoDB" id="430637at2759"/>
<dbReference type="InterPro" id="IPR038407">
    <property type="entry name" value="v-SNARE_N_sf"/>
</dbReference>
<evidence type="ECO:0000256" key="14">
    <source>
        <dbReference type="ARBA" id="ARBA00082368"/>
    </source>
</evidence>
<dbReference type="Gene3D" id="1.20.58.400">
    <property type="entry name" value="t-snare proteins"/>
    <property type="match status" value="1"/>
</dbReference>
<dbReference type="SMART" id="SM00397">
    <property type="entry name" value="t_SNARE"/>
    <property type="match status" value="1"/>
</dbReference>
<evidence type="ECO:0000256" key="6">
    <source>
        <dbReference type="ARBA" id="ARBA00022989"/>
    </source>
</evidence>
<evidence type="ECO:0000256" key="2">
    <source>
        <dbReference type="ARBA" id="ARBA00006108"/>
    </source>
</evidence>
<keyword evidence="6 16" id="KW-1133">Transmembrane helix</keyword>
<dbReference type="Proteomes" id="UP000218231">
    <property type="component" value="Unassembled WGS sequence"/>
</dbReference>
<dbReference type="InterPro" id="IPR007705">
    <property type="entry name" value="Vesicle_trsprt_v-SNARE_N"/>
</dbReference>
<proteinExistence type="inferred from homology"/>
<evidence type="ECO:0000256" key="1">
    <source>
        <dbReference type="ARBA" id="ARBA00004194"/>
    </source>
</evidence>
<dbReference type="Gene3D" id="1.20.5.110">
    <property type="match status" value="1"/>
</dbReference>
<accession>A0A2A2JQ11</accession>
<dbReference type="GO" id="GO:0006886">
    <property type="term" value="P:intracellular protein transport"/>
    <property type="evidence" value="ECO:0007669"/>
    <property type="project" value="InterPro"/>
</dbReference>
<dbReference type="InterPro" id="IPR010989">
    <property type="entry name" value="SNARE"/>
</dbReference>
<evidence type="ECO:0000256" key="11">
    <source>
        <dbReference type="ARBA" id="ARBA00065755"/>
    </source>
</evidence>
<evidence type="ECO:0000256" key="16">
    <source>
        <dbReference type="SAM" id="Phobius"/>
    </source>
</evidence>
<evidence type="ECO:0000256" key="7">
    <source>
        <dbReference type="ARBA" id="ARBA00023034"/>
    </source>
</evidence>